<dbReference type="InterPro" id="IPR003661">
    <property type="entry name" value="HisK_dim/P_dom"/>
</dbReference>
<keyword evidence="7" id="KW-0067">ATP-binding</keyword>
<dbReference type="RefSeq" id="WP_274457348.1">
    <property type="nucleotide sequence ID" value="NZ_CP067097.1"/>
</dbReference>
<feature type="domain" description="Histidine kinase" evidence="9">
    <location>
        <begin position="149"/>
        <end position="356"/>
    </location>
</feature>
<evidence type="ECO:0000256" key="6">
    <source>
        <dbReference type="ARBA" id="ARBA00022777"/>
    </source>
</evidence>
<dbReference type="PRINTS" id="PR00344">
    <property type="entry name" value="BCTRLSENSOR"/>
</dbReference>
<dbReference type="InterPro" id="IPR036890">
    <property type="entry name" value="HATPase_C_sf"/>
</dbReference>
<keyword evidence="8" id="KW-0902">Two-component regulatory system</keyword>
<dbReference type="CDD" id="cd00075">
    <property type="entry name" value="HATPase"/>
    <property type="match status" value="1"/>
</dbReference>
<evidence type="ECO:0000259" key="9">
    <source>
        <dbReference type="PROSITE" id="PS50109"/>
    </source>
</evidence>
<proteinExistence type="predicted"/>
<keyword evidence="6 10" id="KW-0418">Kinase</keyword>
<dbReference type="Pfam" id="PF00512">
    <property type="entry name" value="HisKA"/>
    <property type="match status" value="1"/>
</dbReference>
<dbReference type="CDD" id="cd00082">
    <property type="entry name" value="HisKA"/>
    <property type="match status" value="1"/>
</dbReference>
<keyword evidence="3" id="KW-0597">Phosphoprotein</keyword>
<evidence type="ECO:0000256" key="1">
    <source>
        <dbReference type="ARBA" id="ARBA00000085"/>
    </source>
</evidence>
<keyword evidence="11" id="KW-1185">Reference proteome</keyword>
<keyword evidence="5" id="KW-0547">Nucleotide-binding</keyword>
<comment type="caution">
    <text evidence="10">The sequence shown here is derived from an EMBL/GenBank/DDBJ whole genome shotgun (WGS) entry which is preliminary data.</text>
</comment>
<dbReference type="Gene3D" id="1.10.287.130">
    <property type="match status" value="1"/>
</dbReference>
<comment type="catalytic activity">
    <reaction evidence="1">
        <text>ATP + protein L-histidine = ADP + protein N-phospho-L-histidine.</text>
        <dbReference type="EC" id="2.7.13.3"/>
    </reaction>
</comment>
<dbReference type="GO" id="GO:0016301">
    <property type="term" value="F:kinase activity"/>
    <property type="evidence" value="ECO:0007669"/>
    <property type="project" value="UniProtKB-KW"/>
</dbReference>
<protein>
    <recommendedName>
        <fullName evidence="2">histidine kinase</fullName>
        <ecNumber evidence="2">2.7.13.3</ecNumber>
    </recommendedName>
</protein>
<evidence type="ECO:0000256" key="7">
    <source>
        <dbReference type="ARBA" id="ARBA00022840"/>
    </source>
</evidence>
<name>A0ABT9XIQ9_9BACL</name>
<keyword evidence="4" id="KW-0808">Transferase</keyword>
<dbReference type="PROSITE" id="PS50109">
    <property type="entry name" value="HIS_KIN"/>
    <property type="match status" value="1"/>
</dbReference>
<evidence type="ECO:0000256" key="5">
    <source>
        <dbReference type="ARBA" id="ARBA00022741"/>
    </source>
</evidence>
<gene>
    <name evidence="10" type="ORF">J2S03_002062</name>
</gene>
<dbReference type="PANTHER" id="PTHR43065:SF10">
    <property type="entry name" value="PEROXIDE STRESS-ACTIVATED HISTIDINE KINASE MAK3"/>
    <property type="match status" value="1"/>
</dbReference>
<dbReference type="SUPFAM" id="SSF47384">
    <property type="entry name" value="Homodimeric domain of signal transducing histidine kinase"/>
    <property type="match status" value="1"/>
</dbReference>
<evidence type="ECO:0000313" key="11">
    <source>
        <dbReference type="Proteomes" id="UP001232973"/>
    </source>
</evidence>
<dbReference type="EC" id="2.7.13.3" evidence="2"/>
<dbReference type="InterPro" id="IPR004358">
    <property type="entry name" value="Sig_transdc_His_kin-like_C"/>
</dbReference>
<dbReference type="Gene3D" id="3.30.565.10">
    <property type="entry name" value="Histidine kinase-like ATPase, C-terminal domain"/>
    <property type="match status" value="1"/>
</dbReference>
<dbReference type="Pfam" id="PF02518">
    <property type="entry name" value="HATPase_c"/>
    <property type="match status" value="1"/>
</dbReference>
<dbReference type="EMBL" id="JAUSTP010000015">
    <property type="protein sequence ID" value="MDQ0190199.1"/>
    <property type="molecule type" value="Genomic_DNA"/>
</dbReference>
<evidence type="ECO:0000256" key="3">
    <source>
        <dbReference type="ARBA" id="ARBA00022553"/>
    </source>
</evidence>
<sequence length="362" mass="40502">MDVSSVSGSTSMTGREAFYLDRLNAAVLFISKQLHVTCYNTLACQLIDPSVTPGVPVPLERCISPEREEYHILSQMVAGSREYRDMVIRWEVDGRVRHVLVDSFVQRSDSAADVSGMHVMMKELGNFSALEQQVQRTEKLATIGKMAAGIAHEIRNPLTTVKGFLQMMQSQLKHQERETELAYTQVMMTEIERVNALVSELLLLSKPQQMAPEVCAVAAVIDDILPLIQSEARLHGVAFEYEMDRTVSARMDMDMIQQVVLNLVKNAFEAMDKGGRLHIQVSPFRQWARIDVSDTGPGIPYYQMDKIFDAFFTTKDKGIGLGLPICQKIIDDHGGEIRVSSKGFGTTFTVLLPKAEQGRQVM</sequence>
<dbReference type="Proteomes" id="UP001232973">
    <property type="component" value="Unassembled WGS sequence"/>
</dbReference>
<dbReference type="InterPro" id="IPR005467">
    <property type="entry name" value="His_kinase_dom"/>
</dbReference>
<accession>A0ABT9XIQ9</accession>
<dbReference type="SMART" id="SM00387">
    <property type="entry name" value="HATPase_c"/>
    <property type="match status" value="1"/>
</dbReference>
<reference evidence="10 11" key="1">
    <citation type="submission" date="2023-07" db="EMBL/GenBank/DDBJ databases">
        <title>Genomic Encyclopedia of Type Strains, Phase IV (KMG-IV): sequencing the most valuable type-strain genomes for metagenomic binning, comparative biology and taxonomic classification.</title>
        <authorList>
            <person name="Goeker M."/>
        </authorList>
    </citation>
    <scope>NUCLEOTIDE SEQUENCE [LARGE SCALE GENOMIC DNA]</scope>
    <source>
        <strain evidence="10 11">DSM 4006</strain>
    </source>
</reference>
<dbReference type="PANTHER" id="PTHR43065">
    <property type="entry name" value="SENSOR HISTIDINE KINASE"/>
    <property type="match status" value="1"/>
</dbReference>
<evidence type="ECO:0000256" key="4">
    <source>
        <dbReference type="ARBA" id="ARBA00022679"/>
    </source>
</evidence>
<dbReference type="InterPro" id="IPR003594">
    <property type="entry name" value="HATPase_dom"/>
</dbReference>
<dbReference type="InterPro" id="IPR036097">
    <property type="entry name" value="HisK_dim/P_sf"/>
</dbReference>
<dbReference type="SUPFAM" id="SSF55874">
    <property type="entry name" value="ATPase domain of HSP90 chaperone/DNA topoisomerase II/histidine kinase"/>
    <property type="match status" value="1"/>
</dbReference>
<organism evidence="10 11">
    <name type="scientific">Alicyclobacillus cycloheptanicus</name>
    <dbReference type="NCBI Taxonomy" id="1457"/>
    <lineage>
        <taxon>Bacteria</taxon>
        <taxon>Bacillati</taxon>
        <taxon>Bacillota</taxon>
        <taxon>Bacilli</taxon>
        <taxon>Bacillales</taxon>
        <taxon>Alicyclobacillaceae</taxon>
        <taxon>Alicyclobacillus</taxon>
    </lineage>
</organism>
<dbReference type="SMART" id="SM00388">
    <property type="entry name" value="HisKA"/>
    <property type="match status" value="1"/>
</dbReference>
<evidence type="ECO:0000256" key="8">
    <source>
        <dbReference type="ARBA" id="ARBA00023012"/>
    </source>
</evidence>
<evidence type="ECO:0000256" key="2">
    <source>
        <dbReference type="ARBA" id="ARBA00012438"/>
    </source>
</evidence>
<evidence type="ECO:0000313" key="10">
    <source>
        <dbReference type="EMBL" id="MDQ0190199.1"/>
    </source>
</evidence>